<evidence type="ECO:0000256" key="1">
    <source>
        <dbReference type="ARBA" id="ARBA00006484"/>
    </source>
</evidence>
<name>A0A7Y7IF21_9MICC</name>
<dbReference type="FunFam" id="3.40.50.720:FF:000084">
    <property type="entry name" value="Short-chain dehydrogenase reductase"/>
    <property type="match status" value="1"/>
</dbReference>
<dbReference type="Gene3D" id="3.40.50.720">
    <property type="entry name" value="NAD(P)-binding Rossmann-like Domain"/>
    <property type="match status" value="1"/>
</dbReference>
<dbReference type="CDD" id="cd05233">
    <property type="entry name" value="SDR_c"/>
    <property type="match status" value="1"/>
</dbReference>
<dbReference type="RefSeq" id="WP_176634017.1">
    <property type="nucleotide sequence ID" value="NZ_JAAMFM010000004.1"/>
</dbReference>
<accession>A0A7Y7IF21</accession>
<dbReference type="AlphaFoldDB" id="A0A7Y7IF21"/>
<keyword evidence="2" id="KW-0560">Oxidoreductase</keyword>
<organism evidence="3 4">
    <name type="scientific">Arthrobacter wenxiniae</name>
    <dbReference type="NCBI Taxonomy" id="2713570"/>
    <lineage>
        <taxon>Bacteria</taxon>
        <taxon>Bacillati</taxon>
        <taxon>Actinomycetota</taxon>
        <taxon>Actinomycetes</taxon>
        <taxon>Micrococcales</taxon>
        <taxon>Micrococcaceae</taxon>
        <taxon>Arthrobacter</taxon>
    </lineage>
</organism>
<protein>
    <submittedName>
        <fullName evidence="3">SDR family oxidoreductase</fullName>
    </submittedName>
</protein>
<sequence length="240" mass="24856">MNAGPTVDAASPIAVVTGGASGIGAATANRFRAIGYSIVIADLADVSDAPITDLSSTDSVDALATWVAQKHGRCDVLINGAAAVVAGDILAVSESDWTRILDLNVTGIWRTARAFVPLMIDGGAIVNIASGAGLRAIPDMSAYVASKSAVVGLTASMAIDLAPRNIRVNCVCPGPVDTPMARRAQELRRDEARSAVQNFDNYLVKRTAEPDEIAEAVVLLATNRYLTGSTLAVDGGRTLH</sequence>
<dbReference type="SUPFAM" id="SSF51735">
    <property type="entry name" value="NAD(P)-binding Rossmann-fold domains"/>
    <property type="match status" value="1"/>
</dbReference>
<proteinExistence type="inferred from homology"/>
<evidence type="ECO:0000313" key="4">
    <source>
        <dbReference type="Proteomes" id="UP000543556"/>
    </source>
</evidence>
<dbReference type="Proteomes" id="UP000543556">
    <property type="component" value="Unassembled WGS sequence"/>
</dbReference>
<dbReference type="InterPro" id="IPR036291">
    <property type="entry name" value="NAD(P)-bd_dom_sf"/>
</dbReference>
<gene>
    <name evidence="3" type="ORF">G6034_05155</name>
</gene>
<reference evidence="3 4" key="1">
    <citation type="submission" date="2020-02" db="EMBL/GenBank/DDBJ databases">
        <title>Genome sequence of strain AETb3-4.</title>
        <authorList>
            <person name="Gao J."/>
            <person name="Zhang X."/>
        </authorList>
    </citation>
    <scope>NUCLEOTIDE SEQUENCE [LARGE SCALE GENOMIC DNA]</scope>
    <source>
        <strain evidence="3 4">AETb3-4</strain>
    </source>
</reference>
<dbReference type="EMBL" id="JAAMFM010000004">
    <property type="protein sequence ID" value="NVM94304.1"/>
    <property type="molecule type" value="Genomic_DNA"/>
</dbReference>
<comment type="caution">
    <text evidence="3">The sequence shown here is derived from an EMBL/GenBank/DDBJ whole genome shotgun (WGS) entry which is preliminary data.</text>
</comment>
<comment type="similarity">
    <text evidence="1">Belongs to the short-chain dehydrogenases/reductases (SDR) family.</text>
</comment>
<dbReference type="PANTHER" id="PTHR24321">
    <property type="entry name" value="DEHYDROGENASES, SHORT CHAIN"/>
    <property type="match status" value="1"/>
</dbReference>
<dbReference type="InterPro" id="IPR020904">
    <property type="entry name" value="Sc_DH/Rdtase_CS"/>
</dbReference>
<dbReference type="PROSITE" id="PS00061">
    <property type="entry name" value="ADH_SHORT"/>
    <property type="match status" value="1"/>
</dbReference>
<dbReference type="Pfam" id="PF13561">
    <property type="entry name" value="adh_short_C2"/>
    <property type="match status" value="1"/>
</dbReference>
<keyword evidence="4" id="KW-1185">Reference proteome</keyword>
<dbReference type="InterPro" id="IPR002347">
    <property type="entry name" value="SDR_fam"/>
</dbReference>
<dbReference type="GO" id="GO:0016491">
    <property type="term" value="F:oxidoreductase activity"/>
    <property type="evidence" value="ECO:0007669"/>
    <property type="project" value="UniProtKB-KW"/>
</dbReference>
<dbReference type="PRINTS" id="PR00080">
    <property type="entry name" value="SDRFAMILY"/>
</dbReference>
<dbReference type="PANTHER" id="PTHR24321:SF8">
    <property type="entry name" value="ESTRADIOL 17-BETA-DEHYDROGENASE 8-RELATED"/>
    <property type="match status" value="1"/>
</dbReference>
<evidence type="ECO:0000256" key="2">
    <source>
        <dbReference type="ARBA" id="ARBA00023002"/>
    </source>
</evidence>
<evidence type="ECO:0000313" key="3">
    <source>
        <dbReference type="EMBL" id="NVM94304.1"/>
    </source>
</evidence>
<dbReference type="PRINTS" id="PR00081">
    <property type="entry name" value="GDHRDH"/>
</dbReference>